<dbReference type="InterPro" id="IPR015943">
    <property type="entry name" value="WD40/YVTN_repeat-like_dom_sf"/>
</dbReference>
<dbReference type="InterPro" id="IPR051242">
    <property type="entry name" value="WD-EF-hand_domain"/>
</dbReference>
<name>A0A061J326_TRYRA</name>
<evidence type="ECO:0000313" key="4">
    <source>
        <dbReference type="Proteomes" id="UP000031737"/>
    </source>
</evidence>
<feature type="compositionally biased region" description="Basic and acidic residues" evidence="2">
    <location>
        <begin position="321"/>
        <end position="330"/>
    </location>
</feature>
<evidence type="ECO:0000313" key="3">
    <source>
        <dbReference type="EMBL" id="ESL09299.1"/>
    </source>
</evidence>
<comment type="caution">
    <text evidence="3">The sequence shown here is derived from an EMBL/GenBank/DDBJ whole genome shotgun (WGS) entry which is preliminary data.</text>
</comment>
<dbReference type="PANTHER" id="PTHR44324:SF5">
    <property type="entry name" value="EF-HAND DOMAIN-CONTAINING PROTEIN"/>
    <property type="match status" value="1"/>
</dbReference>
<organism evidence="3 4">
    <name type="scientific">Trypanosoma rangeli SC58</name>
    <dbReference type="NCBI Taxonomy" id="429131"/>
    <lineage>
        <taxon>Eukaryota</taxon>
        <taxon>Discoba</taxon>
        <taxon>Euglenozoa</taxon>
        <taxon>Kinetoplastea</taxon>
        <taxon>Metakinetoplastina</taxon>
        <taxon>Trypanosomatida</taxon>
        <taxon>Trypanosomatidae</taxon>
        <taxon>Trypanosoma</taxon>
        <taxon>Herpetosoma</taxon>
    </lineage>
</organism>
<dbReference type="InterPro" id="IPR001680">
    <property type="entry name" value="WD40_rpt"/>
</dbReference>
<dbReference type="OrthoDB" id="249916at2759"/>
<accession>A0A061J326</accession>
<evidence type="ECO:0000256" key="1">
    <source>
        <dbReference type="ARBA" id="ARBA00022737"/>
    </source>
</evidence>
<proteinExistence type="predicted"/>
<dbReference type="SMART" id="SM00320">
    <property type="entry name" value="WD40"/>
    <property type="match status" value="7"/>
</dbReference>
<dbReference type="InterPro" id="IPR036322">
    <property type="entry name" value="WD40_repeat_dom_sf"/>
</dbReference>
<dbReference type="PANTHER" id="PTHR44324">
    <property type="entry name" value="WD40 REPEAT DOMAIN 95"/>
    <property type="match status" value="1"/>
</dbReference>
<sequence length="2183" mass="239918">MSSKNLRDTHDGVMMLSPRSFLESGTKTMMAKLRGPPTPQKLAAFDIFDGLSLRLQDHTSSAALEAANMSIESLSLPFPVFVYVLSRAVFRMCYLDCFPKGTFSSSSSSTTATAGAASTTPVAGSSSTSAAGVMRRESVASAFAANYRHDSLLQDIANLLEECRHVVIRFFELLDLEQRGVITWSAFTDLLMERVEVQHRLIMVKESSEMNVRSDARSLDEHVLEPFPSVMQRLGYVRAVIEVRYSRSAIIVEGPHDFAVCDSAYSSLIQHKLLVRSSYTLFAHRKGAPDEWSAERWEMAAQSATNAHPERKHSRKIVRYEDGRGHHSEAASKVLKNHRLADEKNGGAEGDSQDAGATDDCIDRRAKPPMQAALQVQDVSPELPTTFVTLHSDLLLRFFNIEQHIWVIPETITVSCSETITSMEWCPAPPEGELTLRWYLFLGTRSGIVLKVHLREILQKMLLVTRVRGDVITTGIAAMETIREKLGPYILQRQKLHEEFVTSLSLTPAGVLLSASLDGTIVLSHASQLTVLRSFRVGNGAGVRFACITPLRNIIVTLSASNSLALWGNTHQSSHVELHDPVSPHYFPIISVTVDDAMDQLITVDSSGYTKVWSLRTGLTKMSFHAVSHEVLSTFGHMYFSENGVQHNGHRLFDVDETDKKRPRLLDASGQHGAAAGGLQTALATVEAATKAKLFAPARYVAYDGLSRRLFVSGAKNNVVCVFVSGLKSLKAHFSQICHLAVCEQHRSLLTTSIADCRLWSYNTGTLSLGLKANNPEFIMVRMAPVFSARSNITTSAQLVALGAEPDRHTLDVCKKPPPTLSDVISAVYARSGAQRRERSANGTASAGNMRRNAALPIKNRKTGGRVSPSNMGGVANAGMAVAAASAIATGGVGDAWSGKNVGGGYAVDDNLVKNQATSYRILCAHVDPQERYIFYALNNGDIRVHQSDSGRLSKTLVTTPPSTELILTAVVQYRHLFTAARRQSEQARSPLNADAETSFGLTGSQMLVHEIAFILHRLLYHDNKLALQQEEQLSIHKETVGMMTLHEAHELGVVYADGVIRFFPLLGNSVQAHRIIIPEFLVSRAISYMRLERSLQRKLATISQEFLQSKDAAEAADPQLNFIVEADAVSFVTVSSTMGLICLVQVNGRISIMDMRTPTGVVVQVFTVSGEVSAVAFLGAYPCLVVADTQGVINFFLVKGAAMLNLLEDFYKSLVLHRRHQRSQQSLRVDHNNQNDDSHNSSSGYALRMWWLRIPGTPTALHFDPVHGALYIGTRQGYFSSYLVRNLIVAFDLYPIIHHNRGGNSHEPHIVSAQHHHDSTEQRLFNVLLVFFGITPERVMRHINGERFAISAQWCGTRPSTGNPGISASWHGADSTQSLHVHCAALPAAHSEETISSGTSSAATRAWKNSLSWIFEACKALFFPVTSSSSLQGAMEAVNLPFDIHTVTLSDLLIGTAILRHALLLMSMMATHSTVAGSPTRSVNNNTAATENPAAVSLTLSDIQHIRQCIVEEVRYRKMMGVTDQEQPDAAAAAGLPEDPYLEEEFDIDTVRDNSYVTPTAIAANWVELLFRRHVVHAAAESPLSLLSPRGILERARCERYERCKLLQLQCDLEKDAQDEFAEGLWALVPPAGQNTAITVDWDAFLEGNLTHLLEDDFRRRRGMTNVSEEEMLNTVNDGGGVRCITTRRNGVVFVGSANGSVAVWTPYGAARLQELCPSMLLGESLYHLGSRLKARLAQEVARVTRRRQREAYTASLHGAKGHDTMLRNLNVKYKAAMMKREKMRAVAMRNSLTGFGVPLVDAASSLRSIVTMPQNKCVYSPLHSLVSLATIDDKAQSLLEKEKEVLLALVNSTPTEAAERGLLIEDLYFLPMHTSMLSELEEFDLDAYGLAVDLALARLQREVCGDAVMEEALNEAMCGSRCSGAMKARPKKAGDEASLGSVHASSFRRGSSWMGGGEAGEETGQEELHTFLYTAHEKLEAAFFAEELLRMGRKPMSPQASLSGRGSRRQKSQIGASLKCQEWRRSVFNQYTAEFAQASNTSWTMPHEQRLPNYARPGRWLGPGVITVAVSTRGARRLIGCFGLELERMATASNWHGVDEAIQNMVTQCMGLLTNESLAGLSRSLMRLVSRQVRGGLVVETSLLARVDKYEAQQAKPTTQLMEPLLLLSASQKVDEDASTN</sequence>
<dbReference type="Proteomes" id="UP000031737">
    <property type="component" value="Unassembled WGS sequence"/>
</dbReference>
<dbReference type="EMBL" id="AUPL01002983">
    <property type="protein sequence ID" value="ESL09299.1"/>
    <property type="molecule type" value="Genomic_DNA"/>
</dbReference>
<dbReference type="VEuPathDB" id="TriTrypDB:TRSC58_02983"/>
<feature type="non-terminal residue" evidence="3">
    <location>
        <position position="2183"/>
    </location>
</feature>
<dbReference type="Gene3D" id="2.130.10.10">
    <property type="entry name" value="YVTN repeat-like/Quinoprotein amine dehydrogenase"/>
    <property type="match status" value="1"/>
</dbReference>
<keyword evidence="4" id="KW-1185">Reference proteome</keyword>
<protein>
    <submittedName>
        <fullName evidence="3">Uncharacterized protein</fullName>
    </submittedName>
</protein>
<keyword evidence="1" id="KW-0677">Repeat</keyword>
<gene>
    <name evidence="3" type="ORF">TRSC58_02983</name>
</gene>
<feature type="region of interest" description="Disordered" evidence="2">
    <location>
        <begin position="104"/>
        <end position="127"/>
    </location>
</feature>
<evidence type="ECO:0000256" key="2">
    <source>
        <dbReference type="SAM" id="MobiDB-lite"/>
    </source>
</evidence>
<dbReference type="SUPFAM" id="SSF50978">
    <property type="entry name" value="WD40 repeat-like"/>
    <property type="match status" value="2"/>
</dbReference>
<reference evidence="3 4" key="1">
    <citation type="submission" date="2013-07" db="EMBL/GenBank/DDBJ databases">
        <authorList>
            <person name="Stoco P.H."/>
            <person name="Wagner G."/>
            <person name="Gerber A."/>
            <person name="Zaha A."/>
            <person name="Thompson C."/>
            <person name="Bartholomeu D.C."/>
            <person name="Luckemeyer D.D."/>
            <person name="Bahia D."/>
            <person name="Loreto E."/>
            <person name="Prestes E.B."/>
            <person name="Lima F.M."/>
            <person name="Rodrigues-Luiz G."/>
            <person name="Vallejo G.A."/>
            <person name="Filho J.F."/>
            <person name="Monteiro K.M."/>
            <person name="Tyler K.M."/>
            <person name="de Almeida L.G."/>
            <person name="Ortiz M.F."/>
            <person name="Siervo M.A."/>
            <person name="de Moraes M.H."/>
            <person name="Cunha O.L."/>
            <person name="Mendonca-Neto R."/>
            <person name="Silva R."/>
            <person name="Teixeira S.M."/>
            <person name="Murta S.M."/>
            <person name="Sincero T.C."/>
            <person name="Mendes T.A."/>
            <person name="Urmenyi T.P."/>
            <person name="Silva V.G."/>
            <person name="da Rocha W.D."/>
            <person name="Andersson B."/>
            <person name="Romanha A.J."/>
            <person name="Steindel M."/>
            <person name="de Vasconcelos A.T."/>
            <person name="Grisard E.C."/>
        </authorList>
    </citation>
    <scope>NUCLEOTIDE SEQUENCE [LARGE SCALE GENOMIC DNA]</scope>
    <source>
        <strain evidence="3 4">SC58</strain>
    </source>
</reference>
<feature type="region of interest" description="Disordered" evidence="2">
    <location>
        <begin position="321"/>
        <end position="362"/>
    </location>
</feature>